<evidence type="ECO:0000313" key="14">
    <source>
        <dbReference type="EMBL" id="GEO32622.1"/>
    </source>
</evidence>
<dbReference type="EMBL" id="BJYY01000001">
    <property type="protein sequence ID" value="GEO32622.1"/>
    <property type="molecule type" value="Genomic_DNA"/>
</dbReference>
<evidence type="ECO:0000256" key="6">
    <source>
        <dbReference type="ARBA" id="ARBA00023186"/>
    </source>
</evidence>
<keyword evidence="6 10" id="KW-0143">Chaperone</keyword>
<organism evidence="14 15">
    <name type="scientific">Cellulomonas aerilata</name>
    <dbReference type="NCBI Taxonomy" id="515326"/>
    <lineage>
        <taxon>Bacteria</taxon>
        <taxon>Bacillati</taxon>
        <taxon>Actinomycetota</taxon>
        <taxon>Actinomycetes</taxon>
        <taxon>Micrococcales</taxon>
        <taxon>Cellulomonadaceae</taxon>
        <taxon>Cellulomonas</taxon>
    </lineage>
</organism>
<dbReference type="InterPro" id="IPR013805">
    <property type="entry name" value="GrpE_CC"/>
</dbReference>
<dbReference type="Pfam" id="PF01025">
    <property type="entry name" value="GrpE"/>
    <property type="match status" value="1"/>
</dbReference>
<comment type="function">
    <text evidence="7 10">Participates actively in the response to hyperosmotic and heat shock by preventing the aggregation of stress-denatured proteins, in association with DnaK and GrpE. It is the nucleotide exchange factor for DnaK and may function as a thermosensor. Unfolded proteins bind initially to DnaJ; upon interaction with the DnaJ-bound protein, DnaK hydrolyzes its bound ATP, resulting in the formation of a stable complex. GrpE releases ADP from DnaK; ATP binding to DnaK triggers the release of the substrate protein, thus completing the reaction cycle. Several rounds of ATP-dependent interactions between DnaJ, DnaK and GrpE are required for fully efficient folding.</text>
</comment>
<keyword evidence="12" id="KW-0175">Coiled coil</keyword>
<dbReference type="PRINTS" id="PR00773">
    <property type="entry name" value="GRPEPROTEIN"/>
</dbReference>
<evidence type="ECO:0000256" key="13">
    <source>
        <dbReference type="SAM" id="MobiDB-lite"/>
    </source>
</evidence>
<evidence type="ECO:0000256" key="12">
    <source>
        <dbReference type="SAM" id="Coils"/>
    </source>
</evidence>
<dbReference type="GO" id="GO:0006457">
    <property type="term" value="P:protein folding"/>
    <property type="evidence" value="ECO:0007669"/>
    <property type="project" value="InterPro"/>
</dbReference>
<comment type="similarity">
    <text evidence="2 10 11">Belongs to the GrpE family.</text>
</comment>
<dbReference type="GO" id="GO:0051087">
    <property type="term" value="F:protein-folding chaperone binding"/>
    <property type="evidence" value="ECO:0007669"/>
    <property type="project" value="InterPro"/>
</dbReference>
<dbReference type="InterPro" id="IPR009012">
    <property type="entry name" value="GrpE_head"/>
</dbReference>
<dbReference type="GO" id="GO:0005737">
    <property type="term" value="C:cytoplasm"/>
    <property type="evidence" value="ECO:0007669"/>
    <property type="project" value="UniProtKB-SubCell"/>
</dbReference>
<sequence length="226" mass="23893">MTENPTGASAPEPTGDPAAEPRFTDRRRIDPETGAVRESASAGSAAGPVDAATTGGSDAAGEPSGTEDPLAGLDFEPSAVDAELVQAQTTAAERLEDLQRLQAEYVNYRKRVDRDRTVARDQAVAGVLEALVPVLDDVDLARQHGELAGTPFAAVAEKLEATLTRFGWERFGTVGEPFDPQVHEALMHQHSDDVSEPTVSMVMQSGHRVAGRIVRAARVAVTSPDA</sequence>
<accession>A0A512D7Z2</accession>
<keyword evidence="4 10" id="KW-0963">Cytoplasm</keyword>
<protein>
    <recommendedName>
        <fullName evidence="8 10">Protein GrpE</fullName>
    </recommendedName>
    <alternativeName>
        <fullName evidence="9 10">HSP-70 cofactor</fullName>
    </alternativeName>
</protein>
<dbReference type="GO" id="GO:0051082">
    <property type="term" value="F:unfolded protein binding"/>
    <property type="evidence" value="ECO:0007669"/>
    <property type="project" value="TreeGrafter"/>
</dbReference>
<feature type="compositionally biased region" description="Low complexity" evidence="13">
    <location>
        <begin position="50"/>
        <end position="61"/>
    </location>
</feature>
<evidence type="ECO:0000256" key="1">
    <source>
        <dbReference type="ARBA" id="ARBA00004496"/>
    </source>
</evidence>
<dbReference type="HAMAP" id="MF_01151">
    <property type="entry name" value="GrpE"/>
    <property type="match status" value="1"/>
</dbReference>
<evidence type="ECO:0000256" key="11">
    <source>
        <dbReference type="RuleBase" id="RU004478"/>
    </source>
</evidence>
<dbReference type="CDD" id="cd00446">
    <property type="entry name" value="GrpE"/>
    <property type="match status" value="1"/>
</dbReference>
<dbReference type="SUPFAM" id="SSF58014">
    <property type="entry name" value="Coiled-coil domain of nucleotide exchange factor GrpE"/>
    <property type="match status" value="1"/>
</dbReference>
<evidence type="ECO:0000256" key="5">
    <source>
        <dbReference type="ARBA" id="ARBA00023016"/>
    </source>
</evidence>
<feature type="coiled-coil region" evidence="12">
    <location>
        <begin position="84"/>
        <end position="111"/>
    </location>
</feature>
<dbReference type="GO" id="GO:0000774">
    <property type="term" value="F:adenyl-nucleotide exchange factor activity"/>
    <property type="evidence" value="ECO:0007669"/>
    <property type="project" value="InterPro"/>
</dbReference>
<evidence type="ECO:0000256" key="3">
    <source>
        <dbReference type="ARBA" id="ARBA00011738"/>
    </source>
</evidence>
<dbReference type="PANTHER" id="PTHR21237">
    <property type="entry name" value="GRPE PROTEIN"/>
    <property type="match status" value="1"/>
</dbReference>
<comment type="subunit">
    <text evidence="3 10">Homodimer.</text>
</comment>
<reference evidence="14 15" key="1">
    <citation type="submission" date="2019-07" db="EMBL/GenBank/DDBJ databases">
        <title>Whole genome shotgun sequence of Cellulomonas aerilata NBRC 106308.</title>
        <authorList>
            <person name="Hosoyama A."/>
            <person name="Uohara A."/>
            <person name="Ohji S."/>
            <person name="Ichikawa N."/>
        </authorList>
    </citation>
    <scope>NUCLEOTIDE SEQUENCE [LARGE SCALE GENOMIC DNA]</scope>
    <source>
        <strain evidence="14 15">NBRC 106308</strain>
    </source>
</reference>
<dbReference type="FunFam" id="2.30.22.10:FF:000001">
    <property type="entry name" value="Protein GrpE"/>
    <property type="match status" value="1"/>
</dbReference>
<evidence type="ECO:0000256" key="9">
    <source>
        <dbReference type="ARBA" id="ARBA00076414"/>
    </source>
</evidence>
<evidence type="ECO:0000256" key="8">
    <source>
        <dbReference type="ARBA" id="ARBA00072274"/>
    </source>
</evidence>
<dbReference type="Proteomes" id="UP000321181">
    <property type="component" value="Unassembled WGS sequence"/>
</dbReference>
<keyword evidence="5 10" id="KW-0346">Stress response</keyword>
<evidence type="ECO:0000256" key="4">
    <source>
        <dbReference type="ARBA" id="ARBA00022490"/>
    </source>
</evidence>
<dbReference type="AlphaFoldDB" id="A0A512D7Z2"/>
<dbReference type="OrthoDB" id="5191115at2"/>
<proteinExistence type="inferred from homology"/>
<feature type="region of interest" description="Disordered" evidence="13">
    <location>
        <begin position="1"/>
        <end position="75"/>
    </location>
</feature>
<evidence type="ECO:0000256" key="10">
    <source>
        <dbReference type="HAMAP-Rule" id="MF_01151"/>
    </source>
</evidence>
<comment type="subcellular location">
    <subcellularLocation>
        <location evidence="1 10">Cytoplasm</location>
    </subcellularLocation>
</comment>
<dbReference type="GO" id="GO:0042803">
    <property type="term" value="F:protein homodimerization activity"/>
    <property type="evidence" value="ECO:0007669"/>
    <property type="project" value="InterPro"/>
</dbReference>
<evidence type="ECO:0000313" key="15">
    <source>
        <dbReference type="Proteomes" id="UP000321181"/>
    </source>
</evidence>
<dbReference type="Gene3D" id="3.90.20.20">
    <property type="match status" value="1"/>
</dbReference>
<comment type="caution">
    <text evidence="14">The sequence shown here is derived from an EMBL/GenBank/DDBJ whole genome shotgun (WGS) entry which is preliminary data.</text>
</comment>
<gene>
    <name evidence="10 14" type="primary">grpE</name>
    <name evidence="14" type="ORF">CAE01nite_03470</name>
</gene>
<dbReference type="Gene3D" id="2.30.22.10">
    <property type="entry name" value="Head domain of nucleotide exchange factor GrpE"/>
    <property type="match status" value="1"/>
</dbReference>
<dbReference type="RefSeq" id="WP_146898989.1">
    <property type="nucleotide sequence ID" value="NZ_BAAARM010000001.1"/>
</dbReference>
<evidence type="ECO:0000256" key="2">
    <source>
        <dbReference type="ARBA" id="ARBA00009054"/>
    </source>
</evidence>
<evidence type="ECO:0000256" key="7">
    <source>
        <dbReference type="ARBA" id="ARBA00053401"/>
    </source>
</evidence>
<dbReference type="SUPFAM" id="SSF51064">
    <property type="entry name" value="Head domain of nucleotide exchange factor GrpE"/>
    <property type="match status" value="1"/>
</dbReference>
<keyword evidence="15" id="KW-1185">Reference proteome</keyword>
<feature type="compositionally biased region" description="Basic and acidic residues" evidence="13">
    <location>
        <begin position="22"/>
        <end position="31"/>
    </location>
</feature>
<dbReference type="InterPro" id="IPR000740">
    <property type="entry name" value="GrpE"/>
</dbReference>
<dbReference type="PANTHER" id="PTHR21237:SF23">
    <property type="entry name" value="GRPE PROTEIN HOMOLOG, MITOCHONDRIAL"/>
    <property type="match status" value="1"/>
</dbReference>
<name>A0A512D7Z2_9CELL</name>